<keyword evidence="5 6" id="KW-0472">Membrane</keyword>
<keyword evidence="3 6" id="KW-0812">Transmembrane</keyword>
<evidence type="ECO:0000256" key="6">
    <source>
        <dbReference type="RuleBase" id="RU363041"/>
    </source>
</evidence>
<feature type="transmembrane region" description="Helical" evidence="6">
    <location>
        <begin position="185"/>
        <end position="209"/>
    </location>
</feature>
<feature type="transmembrane region" description="Helical" evidence="6">
    <location>
        <begin position="81"/>
        <end position="100"/>
    </location>
</feature>
<feature type="transmembrane region" description="Helical" evidence="6">
    <location>
        <begin position="106"/>
        <end position="122"/>
    </location>
</feature>
<dbReference type="InterPro" id="IPR051598">
    <property type="entry name" value="TSUP/Inactive_protease-like"/>
</dbReference>
<protein>
    <recommendedName>
        <fullName evidence="6">Probable membrane transporter protein</fullName>
    </recommendedName>
</protein>
<dbReference type="InterPro" id="IPR002781">
    <property type="entry name" value="TM_pro_TauE-like"/>
</dbReference>
<evidence type="ECO:0000313" key="8">
    <source>
        <dbReference type="Proteomes" id="UP001235840"/>
    </source>
</evidence>
<dbReference type="EMBL" id="JAUSTY010000020">
    <property type="protein sequence ID" value="MDQ0167822.1"/>
    <property type="molecule type" value="Genomic_DNA"/>
</dbReference>
<dbReference type="Pfam" id="PF01925">
    <property type="entry name" value="TauE"/>
    <property type="match status" value="1"/>
</dbReference>
<comment type="subcellular location">
    <subcellularLocation>
        <location evidence="6">Cell membrane</location>
        <topology evidence="6">Multi-pass membrane protein</topology>
    </subcellularLocation>
    <subcellularLocation>
        <location evidence="1">Membrane</location>
        <topology evidence="1">Multi-pass membrane protein</topology>
    </subcellularLocation>
</comment>
<accession>A0ABT9W413</accession>
<dbReference type="RefSeq" id="WP_307397053.1">
    <property type="nucleotide sequence ID" value="NZ_BAAADK010000049.1"/>
</dbReference>
<comment type="caution">
    <text evidence="7">The sequence shown here is derived from an EMBL/GenBank/DDBJ whole genome shotgun (WGS) entry which is preliminary data.</text>
</comment>
<feature type="transmembrane region" description="Helical" evidence="6">
    <location>
        <begin position="7"/>
        <end position="29"/>
    </location>
</feature>
<dbReference type="PANTHER" id="PTHR43701">
    <property type="entry name" value="MEMBRANE TRANSPORTER PROTEIN MJ0441-RELATED"/>
    <property type="match status" value="1"/>
</dbReference>
<comment type="similarity">
    <text evidence="2 6">Belongs to the 4-toluene sulfonate uptake permease (TSUP) (TC 2.A.102) family.</text>
</comment>
<keyword evidence="4 6" id="KW-1133">Transmembrane helix</keyword>
<evidence type="ECO:0000256" key="4">
    <source>
        <dbReference type="ARBA" id="ARBA00022989"/>
    </source>
</evidence>
<evidence type="ECO:0000256" key="5">
    <source>
        <dbReference type="ARBA" id="ARBA00023136"/>
    </source>
</evidence>
<feature type="transmembrane region" description="Helical" evidence="6">
    <location>
        <begin position="221"/>
        <end position="241"/>
    </location>
</feature>
<evidence type="ECO:0000256" key="3">
    <source>
        <dbReference type="ARBA" id="ARBA00022692"/>
    </source>
</evidence>
<organism evidence="7 8">
    <name type="scientific">Caldalkalibacillus horti</name>
    <dbReference type="NCBI Taxonomy" id="77523"/>
    <lineage>
        <taxon>Bacteria</taxon>
        <taxon>Bacillati</taxon>
        <taxon>Bacillota</taxon>
        <taxon>Bacilli</taxon>
        <taxon>Bacillales</taxon>
        <taxon>Bacillaceae</taxon>
        <taxon>Caldalkalibacillus</taxon>
    </lineage>
</organism>
<keyword evidence="6" id="KW-1003">Cell membrane</keyword>
<keyword evidence="8" id="KW-1185">Reference proteome</keyword>
<feature type="transmembrane region" description="Helical" evidence="6">
    <location>
        <begin position="155"/>
        <end position="179"/>
    </location>
</feature>
<proteinExistence type="inferred from homology"/>
<evidence type="ECO:0000313" key="7">
    <source>
        <dbReference type="EMBL" id="MDQ0167822.1"/>
    </source>
</evidence>
<name>A0ABT9W413_9BACI</name>
<dbReference type="PANTHER" id="PTHR43701:SF2">
    <property type="entry name" value="MEMBRANE TRANSPORTER PROTEIN YJNA-RELATED"/>
    <property type="match status" value="1"/>
</dbReference>
<gene>
    <name evidence="7" type="ORF">J2S11_003751</name>
</gene>
<sequence>MFFAWIFLLGVVASTVGSLVGLGGGVFIVPVLLFLRPVVDELATITPQIAVGTSLVVVCFTALGSTLTYAKQKKVDFSSGLFFFLACGPGSMLGAFLNRGLNEQEFQLFFGFMMLLILYLLIRNKRIKPKNINWHVEKEYIDSNGKKHSYGYHRYIAFFICFFIGVAQGLLGIGGGALLVPALILLFWFPAHLAIATTMFIVLLASIAGSVSHFYLQNIDWLLVLILAPGALLGGQLGAFISSRLSSTRLTVLLKGMLLVIAVFSIWKGLSS</sequence>
<reference evidence="7 8" key="1">
    <citation type="submission" date="2023-07" db="EMBL/GenBank/DDBJ databases">
        <title>Genomic Encyclopedia of Type Strains, Phase IV (KMG-IV): sequencing the most valuable type-strain genomes for metagenomic binning, comparative biology and taxonomic classification.</title>
        <authorList>
            <person name="Goeker M."/>
        </authorList>
    </citation>
    <scope>NUCLEOTIDE SEQUENCE [LARGE SCALE GENOMIC DNA]</scope>
    <source>
        <strain evidence="7 8">DSM 12751</strain>
    </source>
</reference>
<feature type="transmembrane region" description="Helical" evidence="6">
    <location>
        <begin position="49"/>
        <end position="69"/>
    </location>
</feature>
<evidence type="ECO:0000256" key="1">
    <source>
        <dbReference type="ARBA" id="ARBA00004141"/>
    </source>
</evidence>
<evidence type="ECO:0000256" key="2">
    <source>
        <dbReference type="ARBA" id="ARBA00009142"/>
    </source>
</evidence>
<feature type="transmembrane region" description="Helical" evidence="6">
    <location>
        <begin position="247"/>
        <end position="267"/>
    </location>
</feature>
<dbReference type="Proteomes" id="UP001235840">
    <property type="component" value="Unassembled WGS sequence"/>
</dbReference>